<reference evidence="9 10" key="1">
    <citation type="submission" date="2021-12" db="EMBL/GenBank/DDBJ databases">
        <title>Mucilaginibacter roseus genome.</title>
        <authorList>
            <person name="Ferreira J.R."/>
            <person name="Newman J.D."/>
        </authorList>
    </citation>
    <scope>NUCLEOTIDE SEQUENCE [LARGE SCALE GENOMIC DNA]</scope>
    <source>
        <strain evidence="9 10">LMG 28454</strain>
    </source>
</reference>
<keyword evidence="2" id="KW-0004">4Fe-4S</keyword>
<dbReference type="InterPro" id="IPR014116">
    <property type="entry name" value="Cyt_c_oxidase_cbb3_FixG"/>
</dbReference>
<keyword evidence="3" id="KW-0479">Metal-binding</keyword>
<dbReference type="PROSITE" id="PS00198">
    <property type="entry name" value="4FE4S_FER_1"/>
    <property type="match status" value="1"/>
</dbReference>
<keyword evidence="7" id="KW-0472">Membrane</keyword>
<keyword evidence="6" id="KW-0411">Iron-sulfur</keyword>
<feature type="transmembrane region" description="Helical" evidence="7">
    <location>
        <begin position="156"/>
        <end position="174"/>
    </location>
</feature>
<dbReference type="Pfam" id="PF12801">
    <property type="entry name" value="Fer4_5"/>
    <property type="match status" value="1"/>
</dbReference>
<dbReference type="RefSeq" id="WP_232177222.1">
    <property type="nucleotide sequence ID" value="NZ_JAJPWV010000003.1"/>
</dbReference>
<keyword evidence="7" id="KW-1133">Transmembrane helix</keyword>
<feature type="transmembrane region" description="Helical" evidence="7">
    <location>
        <begin position="36"/>
        <end position="60"/>
    </location>
</feature>
<dbReference type="PANTHER" id="PTHR30176">
    <property type="entry name" value="FERREDOXIN-TYPE PROTEIN NAPH"/>
    <property type="match status" value="1"/>
</dbReference>
<accession>A0ABS8U4Q0</accession>
<dbReference type="Pfam" id="PF11614">
    <property type="entry name" value="FixG_C"/>
    <property type="match status" value="1"/>
</dbReference>
<evidence type="ECO:0000256" key="3">
    <source>
        <dbReference type="ARBA" id="ARBA00022723"/>
    </source>
</evidence>
<evidence type="ECO:0000313" key="10">
    <source>
        <dbReference type="Proteomes" id="UP001199919"/>
    </source>
</evidence>
<keyword evidence="10" id="KW-1185">Reference proteome</keyword>
<evidence type="ECO:0000256" key="2">
    <source>
        <dbReference type="ARBA" id="ARBA00022485"/>
    </source>
</evidence>
<protein>
    <submittedName>
        <fullName evidence="9">Cytochrome c oxidase accessory protein CcoG</fullName>
    </submittedName>
</protein>
<evidence type="ECO:0000256" key="5">
    <source>
        <dbReference type="ARBA" id="ARBA00023004"/>
    </source>
</evidence>
<dbReference type="PROSITE" id="PS51379">
    <property type="entry name" value="4FE4S_FER_2"/>
    <property type="match status" value="1"/>
</dbReference>
<dbReference type="SUPFAM" id="SSF54862">
    <property type="entry name" value="4Fe-4S ferredoxins"/>
    <property type="match status" value="1"/>
</dbReference>
<name>A0ABS8U4Q0_9SPHI</name>
<dbReference type="InterPro" id="IPR017896">
    <property type="entry name" value="4Fe4S_Fe-S-bd"/>
</dbReference>
<evidence type="ECO:0000256" key="1">
    <source>
        <dbReference type="ARBA" id="ARBA00022448"/>
    </source>
</evidence>
<sequence length="463" mass="52012">MLTADITAQPNTTTGGGRRWMYPVVRKGKLYRYRSLLSYAYLVLFFAGPFISVNGHPLLLLNIMERRFVILGQVFWPQDFFLFVLAMLAGLVCIILFTIAFGRVFCGWICPQTIFMEMVFRKIEIWIEGDAKKRRKLDKGPLTREKLIKKISKHSIFIVLSFLIANIFLAYIIGKEALIKIITEPVAMHWSGFISIWVFTVVFYLVYSQMRELVCTVVCPYGRLQGVLIDKSTLVVAYNFLRGEPRGKISKKQDQTQKGDCVDCGLCVDVCPTGIDIRKGTQLECINCTACIDACNQVMEKINKPLNLIGFYSEESIAQKEQPKFNGRMVAYSAVIVVLLGVLTSFVLKRSAVDVTILRSAGMLYQEQPGGYISNIYNAELINKTSTPQQITLVTNDPAIKVKYIQAPGTLKAESEGKAVFFLMVPANRIKSAKTDIEIEVMRGHETLSTISTSFIGPVYGSN</sequence>
<feature type="transmembrane region" description="Helical" evidence="7">
    <location>
        <begin position="329"/>
        <end position="348"/>
    </location>
</feature>
<gene>
    <name evidence="9" type="primary">ccoG</name>
    <name evidence="9" type="ORF">LT679_09440</name>
</gene>
<proteinExistence type="predicted"/>
<dbReference type="Gene3D" id="3.30.70.20">
    <property type="match status" value="1"/>
</dbReference>
<dbReference type="InterPro" id="IPR017900">
    <property type="entry name" value="4Fe4S_Fe_S_CS"/>
</dbReference>
<feature type="transmembrane region" description="Helical" evidence="7">
    <location>
        <begin position="186"/>
        <end position="207"/>
    </location>
</feature>
<dbReference type="NCBIfam" id="TIGR02745">
    <property type="entry name" value="ccoG_rdxA_fixG"/>
    <property type="match status" value="1"/>
</dbReference>
<keyword evidence="1" id="KW-0813">Transport</keyword>
<comment type="caution">
    <text evidence="9">The sequence shown here is derived from an EMBL/GenBank/DDBJ whole genome shotgun (WGS) entry which is preliminary data.</text>
</comment>
<evidence type="ECO:0000256" key="6">
    <source>
        <dbReference type="ARBA" id="ARBA00023014"/>
    </source>
</evidence>
<feature type="transmembrane region" description="Helical" evidence="7">
    <location>
        <begin position="80"/>
        <end position="106"/>
    </location>
</feature>
<dbReference type="InterPro" id="IPR051684">
    <property type="entry name" value="Electron_Trans/Redox"/>
</dbReference>
<evidence type="ECO:0000259" key="8">
    <source>
        <dbReference type="PROSITE" id="PS51379"/>
    </source>
</evidence>
<keyword evidence="4" id="KW-0249">Electron transport</keyword>
<dbReference type="Proteomes" id="UP001199919">
    <property type="component" value="Unassembled WGS sequence"/>
</dbReference>
<dbReference type="Gene3D" id="2.60.40.10">
    <property type="entry name" value="Immunoglobulins"/>
    <property type="match status" value="1"/>
</dbReference>
<dbReference type="PANTHER" id="PTHR30176:SF3">
    <property type="entry name" value="FERREDOXIN-TYPE PROTEIN NAPH"/>
    <property type="match status" value="1"/>
</dbReference>
<evidence type="ECO:0000256" key="7">
    <source>
        <dbReference type="SAM" id="Phobius"/>
    </source>
</evidence>
<dbReference type="Pfam" id="PF13746">
    <property type="entry name" value="Fer4_18"/>
    <property type="match status" value="1"/>
</dbReference>
<dbReference type="EMBL" id="JAJPWV010000003">
    <property type="protein sequence ID" value="MCD8740822.1"/>
    <property type="molecule type" value="Genomic_DNA"/>
</dbReference>
<evidence type="ECO:0000313" key="9">
    <source>
        <dbReference type="EMBL" id="MCD8740822.1"/>
    </source>
</evidence>
<keyword evidence="5" id="KW-0408">Iron</keyword>
<feature type="domain" description="4Fe-4S ferredoxin-type" evidence="8">
    <location>
        <begin position="252"/>
        <end position="280"/>
    </location>
</feature>
<organism evidence="9 10">
    <name type="scientific">Mucilaginibacter roseus</name>
    <dbReference type="NCBI Taxonomy" id="1528868"/>
    <lineage>
        <taxon>Bacteria</taxon>
        <taxon>Pseudomonadati</taxon>
        <taxon>Bacteroidota</taxon>
        <taxon>Sphingobacteriia</taxon>
        <taxon>Sphingobacteriales</taxon>
        <taxon>Sphingobacteriaceae</taxon>
        <taxon>Mucilaginibacter</taxon>
    </lineage>
</organism>
<dbReference type="InterPro" id="IPR032879">
    <property type="entry name" value="FixG_C"/>
</dbReference>
<dbReference type="InterPro" id="IPR013783">
    <property type="entry name" value="Ig-like_fold"/>
</dbReference>
<evidence type="ECO:0000256" key="4">
    <source>
        <dbReference type="ARBA" id="ARBA00022982"/>
    </source>
</evidence>
<keyword evidence="7" id="KW-0812">Transmembrane</keyword>